<dbReference type="Pfam" id="PF07238">
    <property type="entry name" value="PilZ"/>
    <property type="match status" value="1"/>
</dbReference>
<evidence type="ECO:0000256" key="2">
    <source>
        <dbReference type="ARBA" id="ARBA00022741"/>
    </source>
</evidence>
<evidence type="ECO:0000313" key="7">
    <source>
        <dbReference type="Proteomes" id="UP001162780"/>
    </source>
</evidence>
<feature type="domain" description="Type III secretion system flagellar brake protein YcgR PilZN" evidence="5">
    <location>
        <begin position="7"/>
        <end position="111"/>
    </location>
</feature>
<evidence type="ECO:0000256" key="3">
    <source>
        <dbReference type="ARBA" id="ARBA00023143"/>
    </source>
</evidence>
<dbReference type="Gene3D" id="2.40.10.220">
    <property type="entry name" value="predicted glycosyltransferase like domains"/>
    <property type="match status" value="1"/>
</dbReference>
<evidence type="ECO:0000259" key="5">
    <source>
        <dbReference type="Pfam" id="PF07317"/>
    </source>
</evidence>
<keyword evidence="2" id="KW-0547">Nucleotide-binding</keyword>
<dbReference type="InterPro" id="IPR009875">
    <property type="entry name" value="PilZ_domain"/>
</dbReference>
<keyword evidence="3" id="KW-0975">Bacterial flagellum</keyword>
<dbReference type="EMBL" id="CP113517">
    <property type="protein sequence ID" value="WAR43407.1"/>
    <property type="molecule type" value="Genomic_DNA"/>
</dbReference>
<keyword evidence="1" id="KW-0973">c-di-GMP</keyword>
<gene>
    <name evidence="6" type="ORF">NM686_013550</name>
</gene>
<dbReference type="RefSeq" id="WP_255188374.1">
    <property type="nucleotide sequence ID" value="NZ_CP113517.1"/>
</dbReference>
<keyword evidence="6" id="KW-0966">Cell projection</keyword>
<dbReference type="Proteomes" id="UP001162780">
    <property type="component" value="Chromosome"/>
</dbReference>
<keyword evidence="6" id="KW-0969">Cilium</keyword>
<evidence type="ECO:0000256" key="1">
    <source>
        <dbReference type="ARBA" id="ARBA00022636"/>
    </source>
</evidence>
<keyword evidence="6" id="KW-0282">Flagellum</keyword>
<dbReference type="InterPro" id="IPR012349">
    <property type="entry name" value="Split_barrel_FMN-bd"/>
</dbReference>
<name>A0ABY7GDP5_9GAMM</name>
<evidence type="ECO:0000313" key="6">
    <source>
        <dbReference type="EMBL" id="WAR43407.1"/>
    </source>
</evidence>
<feature type="domain" description="PilZ" evidence="4">
    <location>
        <begin position="115"/>
        <end position="232"/>
    </location>
</feature>
<protein>
    <submittedName>
        <fullName evidence="6">Flagellar brake protein</fullName>
    </submittedName>
</protein>
<dbReference type="InterPro" id="IPR009926">
    <property type="entry name" value="T3SS_YcgR_PilZN"/>
</dbReference>
<dbReference type="Gene3D" id="2.30.110.10">
    <property type="entry name" value="Electron Transport, Fmn-binding Protein, Chain A"/>
    <property type="match status" value="1"/>
</dbReference>
<proteinExistence type="predicted"/>
<dbReference type="Pfam" id="PF07317">
    <property type="entry name" value="PilZN"/>
    <property type="match status" value="1"/>
</dbReference>
<accession>A0ABY7GDP5</accession>
<reference evidence="6" key="1">
    <citation type="submission" date="2022-11" db="EMBL/GenBank/DDBJ databases">
        <title>Methylomonas rapida sp. nov., Carotenoid-Producing Obligate Methanotrophs with High Growth Characteristics and Biotechnological Potential.</title>
        <authorList>
            <person name="Tikhonova E.N."/>
            <person name="Suleimanov R.Z."/>
            <person name="Miroshnikov K."/>
            <person name="Oshkin I.Y."/>
            <person name="Belova S.E."/>
            <person name="Danilova O.V."/>
            <person name="Ashikhmin A."/>
            <person name="Konopkin A."/>
            <person name="But S.Y."/>
            <person name="Khmelenina V.N."/>
            <person name="Kuznetsov N."/>
            <person name="Pimenov N.V."/>
            <person name="Dedysh S.N."/>
        </authorList>
    </citation>
    <scope>NUCLEOTIDE SEQUENCE</scope>
    <source>
        <strain evidence="6">MP1</strain>
    </source>
</reference>
<evidence type="ECO:0000259" key="4">
    <source>
        <dbReference type="Pfam" id="PF07238"/>
    </source>
</evidence>
<organism evidence="6 7">
    <name type="scientific">Methylomonas rapida</name>
    <dbReference type="NCBI Taxonomy" id="2963939"/>
    <lineage>
        <taxon>Bacteria</taxon>
        <taxon>Pseudomonadati</taxon>
        <taxon>Pseudomonadota</taxon>
        <taxon>Gammaproteobacteria</taxon>
        <taxon>Methylococcales</taxon>
        <taxon>Methylococcaceae</taxon>
        <taxon>Methylomonas</taxon>
    </lineage>
</organism>
<sequence>MSSDSDYLVRNPKIVLEHFKELIDKKCLITAYFGEMNASFITTIVALDKENQIISLDCGPTEALDKQLLNSAKILFRTELGGIKVSFGGKGIKKTKLDNESVLSMPIPNTIFWMQRRKYYRVKIPLSHTGSYCRLTLHIDDKLEIATFQLNDLSINGFSFFNPESRWSQYLKPESEFVDSTLHLHTGSHAAINFTVKNQIKVQNSAHGEQDRIGCSIHSVSPIFESSIQRYMQDIELQQKNIGQTD</sequence>
<keyword evidence="7" id="KW-1185">Reference proteome</keyword>